<comment type="cofactor">
    <cofactor evidence="1">
        <name>Mg(2+)</name>
        <dbReference type="ChEBI" id="CHEBI:18420"/>
    </cofactor>
</comment>
<feature type="domain" description="GGDEF" evidence="5">
    <location>
        <begin position="394"/>
        <end position="527"/>
    </location>
</feature>
<name>A0AB74UC38_9GAMM</name>
<proteinExistence type="predicted"/>
<dbReference type="SUPFAM" id="SSF55785">
    <property type="entry name" value="PYP-like sensor domain (PAS domain)"/>
    <property type="match status" value="1"/>
</dbReference>
<dbReference type="InterPro" id="IPR029787">
    <property type="entry name" value="Nucleotide_cyclase"/>
</dbReference>
<evidence type="ECO:0000259" key="5">
    <source>
        <dbReference type="PROSITE" id="PS50887"/>
    </source>
</evidence>
<keyword evidence="6" id="KW-0808">Transferase</keyword>
<dbReference type="PROSITE" id="PS50887">
    <property type="entry name" value="GGDEF"/>
    <property type="match status" value="1"/>
</dbReference>
<dbReference type="RefSeq" id="WP_353979956.1">
    <property type="nucleotide sequence ID" value="NZ_CP159578.1"/>
</dbReference>
<keyword evidence="4" id="KW-1133">Transmembrane helix</keyword>
<dbReference type="Gene3D" id="3.30.70.270">
    <property type="match status" value="1"/>
</dbReference>
<keyword evidence="4" id="KW-0812">Transmembrane</keyword>
<dbReference type="EMBL" id="CP159578">
    <property type="protein sequence ID" value="XCJ79004.1"/>
    <property type="molecule type" value="Genomic_DNA"/>
</dbReference>
<feature type="transmembrane region" description="Helical" evidence="4">
    <location>
        <begin position="21"/>
        <end position="41"/>
    </location>
</feature>
<keyword evidence="6" id="KW-0548">Nucleotidyltransferase</keyword>
<organism evidence="6">
    <name type="scientific">Salinicola endophyticus</name>
    <dbReference type="NCBI Taxonomy" id="1949083"/>
    <lineage>
        <taxon>Bacteria</taxon>
        <taxon>Pseudomonadati</taxon>
        <taxon>Pseudomonadota</taxon>
        <taxon>Gammaproteobacteria</taxon>
        <taxon>Oceanospirillales</taxon>
        <taxon>Halomonadaceae</taxon>
        <taxon>Salinicola</taxon>
    </lineage>
</organism>
<evidence type="ECO:0000256" key="1">
    <source>
        <dbReference type="ARBA" id="ARBA00001946"/>
    </source>
</evidence>
<dbReference type="InterPro" id="IPR050469">
    <property type="entry name" value="Diguanylate_Cyclase"/>
</dbReference>
<dbReference type="InterPro" id="IPR035965">
    <property type="entry name" value="PAS-like_dom_sf"/>
</dbReference>
<protein>
    <recommendedName>
        <fullName evidence="2">diguanylate cyclase</fullName>
        <ecNumber evidence="2">2.7.7.65</ecNumber>
    </recommendedName>
</protein>
<dbReference type="PANTHER" id="PTHR45138">
    <property type="entry name" value="REGULATORY COMPONENTS OF SENSORY TRANSDUCTION SYSTEM"/>
    <property type="match status" value="1"/>
</dbReference>
<dbReference type="FunFam" id="3.30.70.270:FF:000001">
    <property type="entry name" value="Diguanylate cyclase domain protein"/>
    <property type="match status" value="1"/>
</dbReference>
<dbReference type="GO" id="GO:0052621">
    <property type="term" value="F:diguanylate cyclase activity"/>
    <property type="evidence" value="ECO:0007669"/>
    <property type="project" value="UniProtKB-EC"/>
</dbReference>
<dbReference type="SUPFAM" id="SSF55073">
    <property type="entry name" value="Nucleotide cyclase"/>
    <property type="match status" value="1"/>
</dbReference>
<accession>A0AB74UC38</accession>
<dbReference type="Pfam" id="PF00990">
    <property type="entry name" value="GGDEF"/>
    <property type="match status" value="1"/>
</dbReference>
<evidence type="ECO:0000313" key="6">
    <source>
        <dbReference type="EMBL" id="XCJ79004.1"/>
    </source>
</evidence>
<evidence type="ECO:0000256" key="2">
    <source>
        <dbReference type="ARBA" id="ARBA00012528"/>
    </source>
</evidence>
<dbReference type="Gene3D" id="3.30.450.20">
    <property type="entry name" value="PAS domain"/>
    <property type="match status" value="1"/>
</dbReference>
<dbReference type="AlphaFoldDB" id="A0AB74UC38"/>
<evidence type="ECO:0000256" key="4">
    <source>
        <dbReference type="SAM" id="Phobius"/>
    </source>
</evidence>
<feature type="transmembrane region" description="Helical" evidence="4">
    <location>
        <begin position="190"/>
        <end position="213"/>
    </location>
</feature>
<reference evidence="6" key="1">
    <citation type="submission" date="2024-06" db="EMBL/GenBank/DDBJ databases">
        <title>Complete genome of Salinicola endophyticus HNIBRBA4755.</title>
        <authorList>
            <person name="Shin S.Y."/>
            <person name="Kang H."/>
            <person name="Song J."/>
        </authorList>
    </citation>
    <scope>NUCLEOTIDE SEQUENCE</scope>
    <source>
        <strain evidence="6">HNIBRBA4755</strain>
    </source>
</reference>
<dbReference type="InterPro" id="IPR043128">
    <property type="entry name" value="Rev_trsase/Diguanyl_cyclase"/>
</dbReference>
<dbReference type="NCBIfam" id="TIGR00254">
    <property type="entry name" value="GGDEF"/>
    <property type="match status" value="1"/>
</dbReference>
<evidence type="ECO:0000256" key="3">
    <source>
        <dbReference type="ARBA" id="ARBA00034247"/>
    </source>
</evidence>
<dbReference type="InterPro" id="IPR000160">
    <property type="entry name" value="GGDEF_dom"/>
</dbReference>
<sequence length="527" mass="58624">MATRRTAAALKAAVPDGGRPWHALALMLLAGIMMGVALAGLHTVADRGQEFASPGRYNEVWQSYNLSRQVMALASTADAVASGLEPPARLKLRLGVMRTALLPLLHTHIFDEQEGERPQIQATLTHLDQATLRWNQELSWQEAGAARQVAATIAATLADQESALHALVVAANIAVATQTDHQRQTLQRTFHWLSLALLLLAAGCALLALKIILDQRRTRRLANDLHQLNLSLERRIQERTQALRDREALLQSILDSSPSDVTLIGADQRQVFYVSDSLLIQSGADHASRFSLAALFVDPAEHARLVARLERGELIYQMEARLCPRAPYWALLNARQLRVGEQPAWLVWCFDITQRRRQQERLTRRADTDDLTGLSNRRALLQAAVRHLRRRRNMPLSVLLIDIDHFKRVNDAYGHDVGDDALRAVANQLRSAVRDPSLVGRVGGEEFAVVLPETTLAEAVAVAERLCRMVATTPLVLASGPQLALTLSIGAAERYPREPLKQLMRRADRHLYQAKRSGRDRVVQSES</sequence>
<dbReference type="SMART" id="SM00267">
    <property type="entry name" value="GGDEF"/>
    <property type="match status" value="1"/>
</dbReference>
<dbReference type="CDD" id="cd01949">
    <property type="entry name" value="GGDEF"/>
    <property type="match status" value="1"/>
</dbReference>
<keyword evidence="4" id="KW-0472">Membrane</keyword>
<dbReference type="PANTHER" id="PTHR45138:SF9">
    <property type="entry name" value="DIGUANYLATE CYCLASE DGCM-RELATED"/>
    <property type="match status" value="1"/>
</dbReference>
<dbReference type="EC" id="2.7.7.65" evidence="2"/>
<gene>
    <name evidence="6" type="ORF">ABV408_16390</name>
</gene>
<comment type="catalytic activity">
    <reaction evidence="3">
        <text>2 GTP = 3',3'-c-di-GMP + 2 diphosphate</text>
        <dbReference type="Rhea" id="RHEA:24898"/>
        <dbReference type="ChEBI" id="CHEBI:33019"/>
        <dbReference type="ChEBI" id="CHEBI:37565"/>
        <dbReference type="ChEBI" id="CHEBI:58805"/>
        <dbReference type="EC" id="2.7.7.65"/>
    </reaction>
</comment>